<evidence type="ECO:0008006" key="4">
    <source>
        <dbReference type="Google" id="ProtNLM"/>
    </source>
</evidence>
<dbReference type="EMBL" id="JAGMUX010000016">
    <property type="protein sequence ID" value="KAH7236835.1"/>
    <property type="molecule type" value="Genomic_DNA"/>
</dbReference>
<evidence type="ECO:0000256" key="1">
    <source>
        <dbReference type="SAM" id="MobiDB-lite"/>
    </source>
</evidence>
<dbReference type="SUPFAM" id="SSF54928">
    <property type="entry name" value="RNA-binding domain, RBD"/>
    <property type="match status" value="1"/>
</dbReference>
<dbReference type="AlphaFoldDB" id="A0A9P9JY06"/>
<dbReference type="InterPro" id="IPR035979">
    <property type="entry name" value="RBD_domain_sf"/>
</dbReference>
<name>A0A9P9JY06_FUSRE</name>
<gene>
    <name evidence="2" type="ORF">BKA55DRAFT_741854</name>
</gene>
<organism evidence="2 3">
    <name type="scientific">Fusarium redolens</name>
    <dbReference type="NCBI Taxonomy" id="48865"/>
    <lineage>
        <taxon>Eukaryota</taxon>
        <taxon>Fungi</taxon>
        <taxon>Dikarya</taxon>
        <taxon>Ascomycota</taxon>
        <taxon>Pezizomycotina</taxon>
        <taxon>Sordariomycetes</taxon>
        <taxon>Hypocreomycetidae</taxon>
        <taxon>Hypocreales</taxon>
        <taxon>Nectriaceae</taxon>
        <taxon>Fusarium</taxon>
        <taxon>Fusarium redolens species complex</taxon>
    </lineage>
</organism>
<evidence type="ECO:0000313" key="2">
    <source>
        <dbReference type="EMBL" id="KAH7236835.1"/>
    </source>
</evidence>
<dbReference type="GO" id="GO:0003676">
    <property type="term" value="F:nucleic acid binding"/>
    <property type="evidence" value="ECO:0007669"/>
    <property type="project" value="InterPro"/>
</dbReference>
<accession>A0A9P9JY06</accession>
<dbReference type="RefSeq" id="XP_046044965.1">
    <property type="nucleotide sequence ID" value="XM_046201487.1"/>
</dbReference>
<comment type="caution">
    <text evidence="2">The sequence shown here is derived from an EMBL/GenBank/DDBJ whole genome shotgun (WGS) entry which is preliminary data.</text>
</comment>
<proteinExistence type="predicted"/>
<evidence type="ECO:0000313" key="3">
    <source>
        <dbReference type="Proteomes" id="UP000720189"/>
    </source>
</evidence>
<dbReference type="GeneID" id="70231441"/>
<feature type="region of interest" description="Disordered" evidence="1">
    <location>
        <begin position="165"/>
        <end position="194"/>
    </location>
</feature>
<dbReference type="OrthoDB" id="4743586at2759"/>
<reference evidence="2" key="1">
    <citation type="journal article" date="2021" name="Nat. Commun.">
        <title>Genetic determinants of endophytism in the Arabidopsis root mycobiome.</title>
        <authorList>
            <person name="Mesny F."/>
            <person name="Miyauchi S."/>
            <person name="Thiergart T."/>
            <person name="Pickel B."/>
            <person name="Atanasova L."/>
            <person name="Karlsson M."/>
            <person name="Huettel B."/>
            <person name="Barry K.W."/>
            <person name="Haridas S."/>
            <person name="Chen C."/>
            <person name="Bauer D."/>
            <person name="Andreopoulos W."/>
            <person name="Pangilinan J."/>
            <person name="LaButti K."/>
            <person name="Riley R."/>
            <person name="Lipzen A."/>
            <person name="Clum A."/>
            <person name="Drula E."/>
            <person name="Henrissat B."/>
            <person name="Kohler A."/>
            <person name="Grigoriev I.V."/>
            <person name="Martin F.M."/>
            <person name="Hacquard S."/>
        </authorList>
    </citation>
    <scope>NUCLEOTIDE SEQUENCE</scope>
    <source>
        <strain evidence="2">MPI-CAGE-AT-0023</strain>
    </source>
</reference>
<protein>
    <recommendedName>
        <fullName evidence="4">RRM domain-containing protein</fullName>
    </recommendedName>
</protein>
<dbReference type="Proteomes" id="UP000720189">
    <property type="component" value="Unassembled WGS sequence"/>
</dbReference>
<keyword evidence="3" id="KW-1185">Reference proteome</keyword>
<sequence length="426" mass="47569">MANQREMDEIPLSFDEGRLAFLGDIPLDAEKQDIASFIHDQGFKSVVLYWLSERFEPMELKHQGYCMAEFLLRNEAQEVIKELPDGIFKGRHLKATVPGHKQPSSNPNLPAEAKAIPTEADAITSAVELRKVLQKLKCPDAYVYSERWSNNDVEGAVMGRMMEREKESQSPGSLVVGNGDRVRSQPTPSTARGDSMHCSTIWIYGNGWNEWFKGEVQAEEGTDRDKRNILMVEDVNASDDPKEDTLKMFRTAINIYQKADAIHWKPGHVLAATNGTREAPMSTSKAFIPPNVSGNDLPSATSRGHHHRYRRPAKIGVGWGDYDHFREWQLHGRRLDVDMVEGKPWCPRIKDQAQFRVLGEGAETQGDSVTADSCWFRPTLSEPTNLPVSLRVKLETAKAVRVARGGIGRGVGRGGALRGGPALARW</sequence>